<protein>
    <submittedName>
        <fullName evidence="1">Uncharacterized protein</fullName>
    </submittedName>
</protein>
<evidence type="ECO:0000313" key="1">
    <source>
        <dbReference type="EMBL" id="MBA0088496.1"/>
    </source>
</evidence>
<feature type="non-terminal residue" evidence="1">
    <location>
        <position position="309"/>
    </location>
</feature>
<accession>A0A7V8NW13</accession>
<evidence type="ECO:0000313" key="2">
    <source>
        <dbReference type="Proteomes" id="UP000567293"/>
    </source>
</evidence>
<dbReference type="AlphaFoldDB" id="A0A7V8NW13"/>
<dbReference type="EMBL" id="JACDQQ010002525">
    <property type="protein sequence ID" value="MBA0088496.1"/>
    <property type="molecule type" value="Genomic_DNA"/>
</dbReference>
<comment type="caution">
    <text evidence="1">The sequence shown here is derived from an EMBL/GenBank/DDBJ whole genome shotgun (WGS) entry which is preliminary data.</text>
</comment>
<proteinExistence type="predicted"/>
<reference evidence="1" key="1">
    <citation type="submission" date="2020-06" db="EMBL/GenBank/DDBJ databases">
        <title>Legume-microbial interactions unlock mineral nutrients during tropical forest succession.</title>
        <authorList>
            <person name="Epihov D.Z."/>
        </authorList>
    </citation>
    <scope>NUCLEOTIDE SEQUENCE [LARGE SCALE GENOMIC DNA]</scope>
    <source>
        <strain evidence="1">Pan2503</strain>
    </source>
</reference>
<organism evidence="1 2">
    <name type="scientific">Candidatus Acidiferrum panamense</name>
    <dbReference type="NCBI Taxonomy" id="2741543"/>
    <lineage>
        <taxon>Bacteria</taxon>
        <taxon>Pseudomonadati</taxon>
        <taxon>Acidobacteriota</taxon>
        <taxon>Terriglobia</taxon>
        <taxon>Candidatus Acidiferrales</taxon>
        <taxon>Candidatus Acidiferrum</taxon>
    </lineage>
</organism>
<sequence>MSSQNRYDGRVQSTVGEAIAGASIAVLTQPANTTTQPGSPLATIFQAAVSNSGSLTTASWSNLTQQITFGFSGSVPADVVAGTFLSAAGINPAGYNGIWQVVSVSGLNVIVSTAYTLAPVANPGTYVSGGTMASSALPNPFFTDTLGNFFFYIAPGTYTVQIYDTLNRISPLVLLDQTVLAGGAGSGSVTSVALAMPAEFTVSGSPVTGSGTLTATKANENANTVWAGPTSGGAAAPTFRLLVTADMPAGTGTVTSVGHTLTVPGSVFGSSVSGQPITTTGVIADTITLQNQTNNQVWAGPASGGAGPG</sequence>
<keyword evidence="2" id="KW-1185">Reference proteome</keyword>
<name>A0A7V8NW13_9BACT</name>
<dbReference type="Proteomes" id="UP000567293">
    <property type="component" value="Unassembled WGS sequence"/>
</dbReference>
<gene>
    <name evidence="1" type="ORF">HRJ53_26215</name>
</gene>